<sequence>MTRDYNNACHLVSYYSRYQGLLPCLFHPACFTNLQARLEHAKSSLVLSAFPLFLSYTKQGKNGATSVLKCLPHVLLVLDSSAG</sequence>
<name>A0A0E9WZL3_ANGAN</name>
<protein>
    <submittedName>
        <fullName evidence="1">Uncharacterized protein</fullName>
    </submittedName>
</protein>
<organism evidence="1">
    <name type="scientific">Anguilla anguilla</name>
    <name type="common">European freshwater eel</name>
    <name type="synonym">Muraena anguilla</name>
    <dbReference type="NCBI Taxonomy" id="7936"/>
    <lineage>
        <taxon>Eukaryota</taxon>
        <taxon>Metazoa</taxon>
        <taxon>Chordata</taxon>
        <taxon>Craniata</taxon>
        <taxon>Vertebrata</taxon>
        <taxon>Euteleostomi</taxon>
        <taxon>Actinopterygii</taxon>
        <taxon>Neopterygii</taxon>
        <taxon>Teleostei</taxon>
        <taxon>Anguilliformes</taxon>
        <taxon>Anguillidae</taxon>
        <taxon>Anguilla</taxon>
    </lineage>
</organism>
<evidence type="ECO:0000313" key="1">
    <source>
        <dbReference type="EMBL" id="JAH94868.1"/>
    </source>
</evidence>
<accession>A0A0E9WZL3</accession>
<reference evidence="1" key="1">
    <citation type="submission" date="2014-11" db="EMBL/GenBank/DDBJ databases">
        <authorList>
            <person name="Amaro Gonzalez C."/>
        </authorList>
    </citation>
    <scope>NUCLEOTIDE SEQUENCE</scope>
</reference>
<dbReference type="EMBL" id="GBXM01013709">
    <property type="protein sequence ID" value="JAH94868.1"/>
    <property type="molecule type" value="Transcribed_RNA"/>
</dbReference>
<dbReference type="AlphaFoldDB" id="A0A0E9WZL3"/>
<reference evidence="1" key="2">
    <citation type="journal article" date="2015" name="Fish Shellfish Immunol.">
        <title>Early steps in the European eel (Anguilla anguilla)-Vibrio vulnificus interaction in the gills: Role of the RtxA13 toxin.</title>
        <authorList>
            <person name="Callol A."/>
            <person name="Pajuelo D."/>
            <person name="Ebbesson L."/>
            <person name="Teles M."/>
            <person name="MacKenzie S."/>
            <person name="Amaro C."/>
        </authorList>
    </citation>
    <scope>NUCLEOTIDE SEQUENCE</scope>
</reference>
<proteinExistence type="predicted"/>